<evidence type="ECO:0000256" key="1">
    <source>
        <dbReference type="ARBA" id="ARBA00004477"/>
    </source>
</evidence>
<evidence type="ECO:0000256" key="2">
    <source>
        <dbReference type="ARBA" id="ARBA00010430"/>
    </source>
</evidence>
<comment type="pathway">
    <text evidence="7">Protein modification; protein glycosylation.</text>
</comment>
<sequence>MLRIHRILACAAIAVAVWIGLLTTDLVPGHHTLLLLAPLIALVLFGLYALVKLLYGVATFRTVPEELEALQKDLVAARADLIRRGVLPKA</sequence>
<evidence type="ECO:0000313" key="8">
    <source>
        <dbReference type="EMBL" id="KAK9803392.1"/>
    </source>
</evidence>
<dbReference type="EMBL" id="JALJOR010000021">
    <property type="protein sequence ID" value="KAK9803392.1"/>
    <property type="molecule type" value="Genomic_DNA"/>
</dbReference>
<feature type="transmembrane region" description="Helical" evidence="7">
    <location>
        <begin position="7"/>
        <end position="27"/>
    </location>
</feature>
<evidence type="ECO:0000256" key="6">
    <source>
        <dbReference type="ARBA" id="ARBA00023136"/>
    </source>
</evidence>
<comment type="caution">
    <text evidence="8">The sequence shown here is derived from an EMBL/GenBank/DDBJ whole genome shotgun (WGS) entry which is preliminary data.</text>
</comment>
<evidence type="ECO:0000256" key="7">
    <source>
        <dbReference type="RuleBase" id="RU365085"/>
    </source>
</evidence>
<organism evidence="8 9">
    <name type="scientific">[Myrmecia] bisecta</name>
    <dbReference type="NCBI Taxonomy" id="41462"/>
    <lineage>
        <taxon>Eukaryota</taxon>
        <taxon>Viridiplantae</taxon>
        <taxon>Chlorophyta</taxon>
        <taxon>core chlorophytes</taxon>
        <taxon>Trebouxiophyceae</taxon>
        <taxon>Trebouxiales</taxon>
        <taxon>Trebouxiaceae</taxon>
        <taxon>Myrmecia</taxon>
    </lineage>
</organism>
<dbReference type="Pfam" id="PF08285">
    <property type="entry name" value="DPM3"/>
    <property type="match status" value="1"/>
</dbReference>
<keyword evidence="5 7" id="KW-1133">Transmembrane helix</keyword>
<dbReference type="InterPro" id="IPR013174">
    <property type="entry name" value="DPM3"/>
</dbReference>
<dbReference type="GO" id="GO:0033185">
    <property type="term" value="C:dolichol-phosphate-mannose synthase complex"/>
    <property type="evidence" value="ECO:0007669"/>
    <property type="project" value="TreeGrafter"/>
</dbReference>
<proteinExistence type="inferred from homology"/>
<accession>A0AAW1P342</accession>
<gene>
    <name evidence="8" type="ORF">WJX72_004475</name>
</gene>
<protein>
    <recommendedName>
        <fullName evidence="7">Dolichol-phosphate mannosyltransferase subunit 3</fullName>
    </recommendedName>
</protein>
<dbReference type="AlphaFoldDB" id="A0AAW1P342"/>
<dbReference type="PANTHER" id="PTHR16433">
    <property type="entry name" value="DOLICHOL-PHOSPHATE MANNOSYLTRANSFERASE SUBUNIT 3"/>
    <property type="match status" value="1"/>
</dbReference>
<comment type="subcellular location">
    <subcellularLocation>
        <location evidence="1 7">Endoplasmic reticulum membrane</location>
        <topology evidence="1 7">Multi-pass membrane protein</topology>
    </subcellularLocation>
</comment>
<keyword evidence="6 7" id="KW-0472">Membrane</keyword>
<comment type="function">
    <text evidence="7">Stabilizer subunit of the dolichol-phosphate mannose (DPM) synthase complex; tethers catalytic subunit to the ER.</text>
</comment>
<name>A0AAW1P342_9CHLO</name>
<feature type="transmembrane region" description="Helical" evidence="7">
    <location>
        <begin position="33"/>
        <end position="51"/>
    </location>
</feature>
<dbReference type="GO" id="GO:0005789">
    <property type="term" value="C:endoplasmic reticulum membrane"/>
    <property type="evidence" value="ECO:0007669"/>
    <property type="project" value="UniProtKB-SubCell"/>
</dbReference>
<keyword evidence="9" id="KW-1185">Reference proteome</keyword>
<dbReference type="PANTHER" id="PTHR16433:SF0">
    <property type="entry name" value="DOLICHOL-PHOSPHATE MANNOSYLTRANSFERASE SUBUNIT 3"/>
    <property type="match status" value="1"/>
</dbReference>
<evidence type="ECO:0000256" key="5">
    <source>
        <dbReference type="ARBA" id="ARBA00022989"/>
    </source>
</evidence>
<keyword evidence="4 7" id="KW-0256">Endoplasmic reticulum</keyword>
<evidence type="ECO:0000313" key="9">
    <source>
        <dbReference type="Proteomes" id="UP001489004"/>
    </source>
</evidence>
<dbReference type="GO" id="GO:0006506">
    <property type="term" value="P:GPI anchor biosynthetic process"/>
    <property type="evidence" value="ECO:0007669"/>
    <property type="project" value="TreeGrafter"/>
</dbReference>
<evidence type="ECO:0000256" key="3">
    <source>
        <dbReference type="ARBA" id="ARBA00022692"/>
    </source>
</evidence>
<comment type="subunit">
    <text evidence="7">Component of the dolichol-phosphate mannose (DPM) synthase complex.</text>
</comment>
<evidence type="ECO:0000256" key="4">
    <source>
        <dbReference type="ARBA" id="ARBA00022824"/>
    </source>
</evidence>
<reference evidence="8 9" key="1">
    <citation type="journal article" date="2024" name="Nat. Commun.">
        <title>Phylogenomics reveals the evolutionary origins of lichenization in chlorophyte algae.</title>
        <authorList>
            <person name="Puginier C."/>
            <person name="Libourel C."/>
            <person name="Otte J."/>
            <person name="Skaloud P."/>
            <person name="Haon M."/>
            <person name="Grisel S."/>
            <person name="Petersen M."/>
            <person name="Berrin J.G."/>
            <person name="Delaux P.M."/>
            <person name="Dal Grande F."/>
            <person name="Keller J."/>
        </authorList>
    </citation>
    <scope>NUCLEOTIDE SEQUENCE [LARGE SCALE GENOMIC DNA]</scope>
    <source>
        <strain evidence="8 9">SAG 2043</strain>
    </source>
</reference>
<keyword evidence="3 7" id="KW-0812">Transmembrane</keyword>
<comment type="similarity">
    <text evidence="2 7">Belongs to the DPM3 family.</text>
</comment>
<dbReference type="Proteomes" id="UP001489004">
    <property type="component" value="Unassembled WGS sequence"/>
</dbReference>